<evidence type="ECO:0000313" key="14">
    <source>
        <dbReference type="EMBL" id="KAK1299078.1"/>
    </source>
</evidence>
<keyword evidence="10" id="KW-0539">Nucleus</keyword>
<keyword evidence="9" id="KW-0804">Transcription</keyword>
<dbReference type="GO" id="GO:0016579">
    <property type="term" value="P:protein deubiquitination"/>
    <property type="evidence" value="ECO:0007669"/>
    <property type="project" value="InterPro"/>
</dbReference>
<feature type="domain" description="Josephin" evidence="13">
    <location>
        <begin position="8"/>
        <end position="171"/>
    </location>
</feature>
<reference evidence="14" key="2">
    <citation type="submission" date="2023-06" db="EMBL/GenBank/DDBJ databases">
        <authorList>
            <person name="Ma L."/>
            <person name="Liu K.-W."/>
            <person name="Li Z."/>
            <person name="Hsiao Y.-Y."/>
            <person name="Qi Y."/>
            <person name="Fu T."/>
            <person name="Tang G."/>
            <person name="Zhang D."/>
            <person name="Sun W.-H."/>
            <person name="Liu D.-K."/>
            <person name="Li Y."/>
            <person name="Chen G.-Z."/>
            <person name="Liu X.-D."/>
            <person name="Liao X.-Y."/>
            <person name="Jiang Y.-T."/>
            <person name="Yu X."/>
            <person name="Hao Y."/>
            <person name="Huang J."/>
            <person name="Zhao X.-W."/>
            <person name="Ke S."/>
            <person name="Chen Y.-Y."/>
            <person name="Wu W.-L."/>
            <person name="Hsu J.-L."/>
            <person name="Lin Y.-F."/>
            <person name="Huang M.-D."/>
            <person name="Li C.-Y."/>
            <person name="Huang L."/>
            <person name="Wang Z.-W."/>
            <person name="Zhao X."/>
            <person name="Zhong W.-Y."/>
            <person name="Peng D.-H."/>
            <person name="Ahmad S."/>
            <person name="Lan S."/>
            <person name="Zhang J.-S."/>
            <person name="Tsai W.-C."/>
            <person name="Van De Peer Y."/>
            <person name="Liu Z.-J."/>
        </authorList>
    </citation>
    <scope>NUCLEOTIDE SEQUENCE</scope>
    <source>
        <strain evidence="14">CP</strain>
        <tissue evidence="14">Leaves</tissue>
    </source>
</reference>
<dbReference type="EMBL" id="JAUJYO010000014">
    <property type="protein sequence ID" value="KAK1299078.1"/>
    <property type="molecule type" value="Genomic_DNA"/>
</dbReference>
<dbReference type="PROSITE" id="PS50957">
    <property type="entry name" value="JOSEPHIN"/>
    <property type="match status" value="1"/>
</dbReference>
<keyword evidence="15" id="KW-1185">Reference proteome</keyword>
<evidence type="ECO:0000256" key="6">
    <source>
        <dbReference type="ARBA" id="ARBA00022801"/>
    </source>
</evidence>
<feature type="region of interest" description="Disordered" evidence="12">
    <location>
        <begin position="199"/>
        <end position="227"/>
    </location>
</feature>
<keyword evidence="6" id="KW-0378">Hydrolase</keyword>
<dbReference type="Proteomes" id="UP001180020">
    <property type="component" value="Unassembled WGS sequence"/>
</dbReference>
<comment type="caution">
    <text evidence="11">Lacks conserved residue(s) required for the propagation of feature annotation.</text>
</comment>
<evidence type="ECO:0000256" key="1">
    <source>
        <dbReference type="ARBA" id="ARBA00000707"/>
    </source>
</evidence>
<dbReference type="InterPro" id="IPR033865">
    <property type="entry name" value="Ataxin-3"/>
</dbReference>
<dbReference type="GO" id="GO:0005634">
    <property type="term" value="C:nucleus"/>
    <property type="evidence" value="ECO:0007669"/>
    <property type="project" value="UniProtKB-SubCell"/>
</dbReference>
<dbReference type="GO" id="GO:0006508">
    <property type="term" value="P:proteolysis"/>
    <property type="evidence" value="ECO:0007669"/>
    <property type="project" value="UniProtKB-KW"/>
</dbReference>
<evidence type="ECO:0000256" key="12">
    <source>
        <dbReference type="SAM" id="MobiDB-lite"/>
    </source>
</evidence>
<dbReference type="SMART" id="SM01246">
    <property type="entry name" value="Josephin"/>
    <property type="match status" value="1"/>
</dbReference>
<evidence type="ECO:0000256" key="4">
    <source>
        <dbReference type="ARBA" id="ARBA00022670"/>
    </source>
</evidence>
<reference evidence="14" key="1">
    <citation type="journal article" date="2023" name="Nat. Commun.">
        <title>Diploid and tetraploid genomes of Acorus and the evolution of monocots.</title>
        <authorList>
            <person name="Ma L."/>
            <person name="Liu K.W."/>
            <person name="Li Z."/>
            <person name="Hsiao Y.Y."/>
            <person name="Qi Y."/>
            <person name="Fu T."/>
            <person name="Tang G.D."/>
            <person name="Zhang D."/>
            <person name="Sun W.H."/>
            <person name="Liu D.K."/>
            <person name="Li Y."/>
            <person name="Chen G.Z."/>
            <person name="Liu X.D."/>
            <person name="Liao X.Y."/>
            <person name="Jiang Y.T."/>
            <person name="Yu X."/>
            <person name="Hao Y."/>
            <person name="Huang J."/>
            <person name="Zhao X.W."/>
            <person name="Ke S."/>
            <person name="Chen Y.Y."/>
            <person name="Wu W.L."/>
            <person name="Hsu J.L."/>
            <person name="Lin Y.F."/>
            <person name="Huang M.D."/>
            <person name="Li C.Y."/>
            <person name="Huang L."/>
            <person name="Wang Z.W."/>
            <person name="Zhao X."/>
            <person name="Zhong W.Y."/>
            <person name="Peng D.H."/>
            <person name="Ahmad S."/>
            <person name="Lan S."/>
            <person name="Zhang J.S."/>
            <person name="Tsai W.C."/>
            <person name="Van de Peer Y."/>
            <person name="Liu Z.J."/>
        </authorList>
    </citation>
    <scope>NUCLEOTIDE SEQUENCE</scope>
    <source>
        <strain evidence="14">CP</strain>
    </source>
</reference>
<name>A0AAV9DG36_ACOCL</name>
<evidence type="ECO:0000256" key="11">
    <source>
        <dbReference type="PROSITE-ProRule" id="PRU00331"/>
    </source>
</evidence>
<evidence type="ECO:0000256" key="2">
    <source>
        <dbReference type="ARBA" id="ARBA00004123"/>
    </source>
</evidence>
<evidence type="ECO:0000256" key="3">
    <source>
        <dbReference type="ARBA" id="ARBA00012759"/>
    </source>
</evidence>
<comment type="caution">
    <text evidence="14">The sequence shown here is derived from an EMBL/GenBank/DDBJ whole genome shotgun (WGS) entry which is preliminary data.</text>
</comment>
<evidence type="ECO:0000256" key="10">
    <source>
        <dbReference type="ARBA" id="ARBA00023242"/>
    </source>
</evidence>
<evidence type="ECO:0000313" key="15">
    <source>
        <dbReference type="Proteomes" id="UP001180020"/>
    </source>
</evidence>
<dbReference type="AlphaFoldDB" id="A0AAV9DG36"/>
<dbReference type="Pfam" id="PF02099">
    <property type="entry name" value="Josephin"/>
    <property type="match status" value="1"/>
</dbReference>
<evidence type="ECO:0000256" key="9">
    <source>
        <dbReference type="ARBA" id="ARBA00023163"/>
    </source>
</evidence>
<evidence type="ECO:0000256" key="7">
    <source>
        <dbReference type="ARBA" id="ARBA00022807"/>
    </source>
</evidence>
<accession>A0AAV9DG36</accession>
<evidence type="ECO:0000259" key="13">
    <source>
        <dbReference type="PROSITE" id="PS50957"/>
    </source>
</evidence>
<sequence>MAGSSNQVLVLYHETHQSKLSAVQCVNAVLQGHFFSQRALMNHAFRLLNRAPKHIYDDIDVSHIVSLGGHFSLKVIEAALGEWGLRIVPVDGADNNPETENVFVCESQNRWLCVRRVGEEWYNFDGAYDVPEHLPKHDLSAYFNALRGDGWMVFAVRGELPDKLPDIFSPNGKWILPEDARRAMKSFNGKLSMGRVREAEVGGGSEKAEGEEDGLVGSASAPRDDSETAILSLRSCL</sequence>
<comment type="subcellular location">
    <subcellularLocation>
        <location evidence="2">Nucleus</location>
    </subcellularLocation>
</comment>
<keyword evidence="8" id="KW-0805">Transcription regulation</keyword>
<protein>
    <recommendedName>
        <fullName evidence="3">ubiquitinyl hydrolase 1</fullName>
        <ecNumber evidence="3">3.4.19.12</ecNumber>
    </recommendedName>
</protein>
<evidence type="ECO:0000256" key="5">
    <source>
        <dbReference type="ARBA" id="ARBA00022786"/>
    </source>
</evidence>
<dbReference type="PANTHER" id="PTHR14159">
    <property type="entry name" value="ATAXIN-3-RELATED"/>
    <property type="match status" value="1"/>
</dbReference>
<dbReference type="Gene3D" id="1.10.287.10">
    <property type="entry name" value="S15/NS1, RNA-binding"/>
    <property type="match status" value="1"/>
</dbReference>
<dbReference type="GO" id="GO:0004843">
    <property type="term" value="F:cysteine-type deubiquitinase activity"/>
    <property type="evidence" value="ECO:0007669"/>
    <property type="project" value="UniProtKB-EC"/>
</dbReference>
<evidence type="ECO:0000256" key="8">
    <source>
        <dbReference type="ARBA" id="ARBA00023015"/>
    </source>
</evidence>
<dbReference type="EC" id="3.4.19.12" evidence="3"/>
<keyword evidence="5" id="KW-0833">Ubl conjugation pathway</keyword>
<keyword evidence="7" id="KW-0788">Thiol protease</keyword>
<keyword evidence="4" id="KW-0645">Protease</keyword>
<gene>
    <name evidence="14" type="ORF">QJS10_CPB14g01713</name>
</gene>
<organism evidence="14 15">
    <name type="scientific">Acorus calamus</name>
    <name type="common">Sweet flag</name>
    <dbReference type="NCBI Taxonomy" id="4465"/>
    <lineage>
        <taxon>Eukaryota</taxon>
        <taxon>Viridiplantae</taxon>
        <taxon>Streptophyta</taxon>
        <taxon>Embryophyta</taxon>
        <taxon>Tracheophyta</taxon>
        <taxon>Spermatophyta</taxon>
        <taxon>Magnoliopsida</taxon>
        <taxon>Liliopsida</taxon>
        <taxon>Acoraceae</taxon>
        <taxon>Acorus</taxon>
    </lineage>
</organism>
<dbReference type="Gene3D" id="3.90.70.40">
    <property type="match status" value="1"/>
</dbReference>
<proteinExistence type="predicted"/>
<dbReference type="PANTHER" id="PTHR14159:SF0">
    <property type="entry name" value="ATAXIN-3-RELATED"/>
    <property type="match status" value="1"/>
</dbReference>
<comment type="catalytic activity">
    <reaction evidence="1">
        <text>Thiol-dependent hydrolysis of ester, thioester, amide, peptide and isopeptide bonds formed by the C-terminal Gly of ubiquitin (a 76-residue protein attached to proteins as an intracellular targeting signal).</text>
        <dbReference type="EC" id="3.4.19.12"/>
    </reaction>
</comment>
<dbReference type="InterPro" id="IPR006155">
    <property type="entry name" value="Josephin"/>
</dbReference>